<name>A0A147BBA3_IXORI</name>
<dbReference type="EMBL" id="GEGO01007652">
    <property type="protein sequence ID" value="JAR87752.1"/>
    <property type="molecule type" value="Transcribed_RNA"/>
</dbReference>
<evidence type="ECO:0000313" key="1">
    <source>
        <dbReference type="EMBL" id="JAR87752.1"/>
    </source>
</evidence>
<feature type="non-terminal residue" evidence="1">
    <location>
        <position position="1"/>
    </location>
</feature>
<protein>
    <submittedName>
        <fullName evidence="1">Uncharacterized protein</fullName>
    </submittedName>
</protein>
<sequence>HLGNTAYTESTVSVMIAAHPKSHSKVKLVQPCGRRNTTLRRLRHDKHETKETLLQPRGDRAVFVPVC</sequence>
<proteinExistence type="predicted"/>
<dbReference type="AlphaFoldDB" id="A0A147BBA3"/>
<accession>A0A147BBA3</accession>
<organism evidence="1">
    <name type="scientific">Ixodes ricinus</name>
    <name type="common">Common tick</name>
    <name type="synonym">Acarus ricinus</name>
    <dbReference type="NCBI Taxonomy" id="34613"/>
    <lineage>
        <taxon>Eukaryota</taxon>
        <taxon>Metazoa</taxon>
        <taxon>Ecdysozoa</taxon>
        <taxon>Arthropoda</taxon>
        <taxon>Chelicerata</taxon>
        <taxon>Arachnida</taxon>
        <taxon>Acari</taxon>
        <taxon>Parasitiformes</taxon>
        <taxon>Ixodida</taxon>
        <taxon>Ixodoidea</taxon>
        <taxon>Ixodidae</taxon>
        <taxon>Ixodinae</taxon>
        <taxon>Ixodes</taxon>
    </lineage>
</organism>
<reference evidence="1" key="1">
    <citation type="journal article" date="2018" name="PLoS Negl. Trop. Dis.">
        <title>Sialome diversity of ticks revealed by RNAseq of single tick salivary glands.</title>
        <authorList>
            <person name="Perner J."/>
            <person name="Kropackova S."/>
            <person name="Kopacek P."/>
            <person name="Ribeiro J.M."/>
        </authorList>
    </citation>
    <scope>NUCLEOTIDE SEQUENCE</scope>
    <source>
        <strain evidence="1">Siblings of single egg batch collected in Ceske Budejovice</strain>
        <tissue evidence="1">Salivary glands</tissue>
    </source>
</reference>